<protein>
    <submittedName>
        <fullName evidence="10">LPXTG-motif cell wall-anchored protein</fullName>
    </submittedName>
</protein>
<sequence length="622" mass="63777">MRIGAVLAVAALLVALLPAAARAEEDVPPGLAEAVRRDLGKDVAAHLDAARAADSAARTALRLRRELGERFGGAWFEDGLHVAVTDAASAARVRAAGGQAHQRPVSAAALDRAVVLLGRWARTRAHLVPAIAVDARGGRLLVTRTGPVDLPPVAVPVVTVLREELPQLERDLQGGDGVQAGVRACTLGFTAVDRLGRGRVLTARHCFAADRRALLPGGEPLGLADEDGPGGDDAVVVRVGEGHRLRPGVGGLRLTGVTEPLAGQEVCKSGRTTGWQCGRVTSAQVRVSLEGRALTVLAHTACGRPGDSGGPLLSGRLALGITTGGAPNRGSACAGDVSYAEPLARDVLPDFRGDAALTLLTENGDADGDGLPDLAELGPNLSEPRDTNGNGVAAYRDADEPELAAPRLTSPADGARTTVRRAVLSGTAKPNSTVLLTFRGRTTELRVDSAGKWLRPATGDEPFGTHEITLRQRQGGATSRAAVFRFALVPPPPEVTEPRPGTRGPAVAGTALPGALVTVHAGETPLGESTAAANGWWSVPLPPTATRVRAAQTLSGATSDPTEVAFGHAEQPVPPSSAPSGTGGLARTGTSGGLWLAGVGALAVLGGGVLLRRSRRRSFHGR</sequence>
<reference evidence="10 11" key="1">
    <citation type="submission" date="2021-03" db="EMBL/GenBank/DDBJ databases">
        <title>Sequencing the genomes of 1000 actinobacteria strains.</title>
        <authorList>
            <person name="Klenk H.-P."/>
        </authorList>
    </citation>
    <scope>NUCLEOTIDE SEQUENCE [LARGE SCALE GENOMIC DNA]</scope>
    <source>
        <strain evidence="10 11">DSM 44580</strain>
    </source>
</reference>
<dbReference type="EMBL" id="JAGIOO010000001">
    <property type="protein sequence ID" value="MBP2475734.1"/>
    <property type="molecule type" value="Genomic_DNA"/>
</dbReference>
<dbReference type="InterPro" id="IPR033116">
    <property type="entry name" value="TRYPSIN_SER"/>
</dbReference>
<keyword evidence="7" id="KW-0812">Transmembrane</keyword>
<evidence type="ECO:0000256" key="1">
    <source>
        <dbReference type="ARBA" id="ARBA00007664"/>
    </source>
</evidence>
<feature type="domain" description="Peptidase S1" evidence="9">
    <location>
        <begin position="200"/>
        <end position="328"/>
    </location>
</feature>
<gene>
    <name evidence="10" type="ORF">JOF53_004606</name>
</gene>
<evidence type="ECO:0000256" key="3">
    <source>
        <dbReference type="ARBA" id="ARBA00022801"/>
    </source>
</evidence>
<feature type="transmembrane region" description="Helical" evidence="7">
    <location>
        <begin position="592"/>
        <end position="611"/>
    </location>
</feature>
<dbReference type="Proteomes" id="UP001519363">
    <property type="component" value="Unassembled WGS sequence"/>
</dbReference>
<evidence type="ECO:0000256" key="4">
    <source>
        <dbReference type="ARBA" id="ARBA00022825"/>
    </source>
</evidence>
<keyword evidence="4" id="KW-0720">Serine protease</keyword>
<keyword evidence="2" id="KW-0645">Protease</keyword>
<evidence type="ECO:0000313" key="11">
    <source>
        <dbReference type="Proteomes" id="UP001519363"/>
    </source>
</evidence>
<dbReference type="InterPro" id="IPR001254">
    <property type="entry name" value="Trypsin_dom"/>
</dbReference>
<dbReference type="InterPro" id="IPR001316">
    <property type="entry name" value="Pept_S1A_streptogrisin"/>
</dbReference>
<evidence type="ECO:0000256" key="6">
    <source>
        <dbReference type="SAM" id="MobiDB-lite"/>
    </source>
</evidence>
<dbReference type="NCBIfam" id="TIGR01167">
    <property type="entry name" value="LPXTG_anchor"/>
    <property type="match status" value="1"/>
</dbReference>
<keyword evidence="7" id="KW-0472">Membrane</keyword>
<evidence type="ECO:0000259" key="9">
    <source>
        <dbReference type="Pfam" id="PF00089"/>
    </source>
</evidence>
<evidence type="ECO:0000256" key="8">
    <source>
        <dbReference type="SAM" id="SignalP"/>
    </source>
</evidence>
<dbReference type="InterPro" id="IPR043504">
    <property type="entry name" value="Peptidase_S1_PA_chymotrypsin"/>
</dbReference>
<dbReference type="InterPro" id="IPR035070">
    <property type="entry name" value="Streptogrisin_prodomain"/>
</dbReference>
<comment type="similarity">
    <text evidence="1">Belongs to the peptidase S1 family.</text>
</comment>
<keyword evidence="5" id="KW-1015">Disulfide bond</keyword>
<organism evidence="10 11">
    <name type="scientific">Crossiella equi</name>
    <dbReference type="NCBI Taxonomy" id="130796"/>
    <lineage>
        <taxon>Bacteria</taxon>
        <taxon>Bacillati</taxon>
        <taxon>Actinomycetota</taxon>
        <taxon>Actinomycetes</taxon>
        <taxon>Pseudonocardiales</taxon>
        <taxon>Pseudonocardiaceae</taxon>
        <taxon>Crossiella</taxon>
    </lineage>
</organism>
<dbReference type="InterPro" id="IPR013783">
    <property type="entry name" value="Ig-like_fold"/>
</dbReference>
<keyword evidence="7" id="KW-1133">Transmembrane helix</keyword>
<dbReference type="PRINTS" id="PR00861">
    <property type="entry name" value="ALYTICPTASE"/>
</dbReference>
<dbReference type="Gene3D" id="3.30.300.50">
    <property type="match status" value="1"/>
</dbReference>
<evidence type="ECO:0000256" key="2">
    <source>
        <dbReference type="ARBA" id="ARBA00022670"/>
    </source>
</evidence>
<keyword evidence="8" id="KW-0732">Signal</keyword>
<dbReference type="InterPro" id="IPR009003">
    <property type="entry name" value="Peptidase_S1_PA"/>
</dbReference>
<dbReference type="Gene3D" id="2.60.40.10">
    <property type="entry name" value="Immunoglobulins"/>
    <property type="match status" value="1"/>
</dbReference>
<proteinExistence type="inferred from homology"/>
<dbReference type="CDD" id="cd21112">
    <property type="entry name" value="alphaLP-like"/>
    <property type="match status" value="1"/>
</dbReference>
<name>A0ABS5AHM9_9PSEU</name>
<feature type="chain" id="PRO_5047448019" evidence="8">
    <location>
        <begin position="24"/>
        <end position="622"/>
    </location>
</feature>
<evidence type="ECO:0000256" key="5">
    <source>
        <dbReference type="ARBA" id="ARBA00023157"/>
    </source>
</evidence>
<keyword evidence="11" id="KW-1185">Reference proteome</keyword>
<dbReference type="PROSITE" id="PS00135">
    <property type="entry name" value="TRYPSIN_SER"/>
    <property type="match status" value="1"/>
</dbReference>
<comment type="caution">
    <text evidence="10">The sequence shown here is derived from an EMBL/GenBank/DDBJ whole genome shotgun (WGS) entry which is preliminary data.</text>
</comment>
<accession>A0ABS5AHM9</accession>
<dbReference type="Pfam" id="PF00089">
    <property type="entry name" value="Trypsin"/>
    <property type="match status" value="1"/>
</dbReference>
<dbReference type="Gene3D" id="2.40.10.10">
    <property type="entry name" value="Trypsin-like serine proteases"/>
    <property type="match status" value="2"/>
</dbReference>
<evidence type="ECO:0000256" key="7">
    <source>
        <dbReference type="SAM" id="Phobius"/>
    </source>
</evidence>
<dbReference type="SUPFAM" id="SSF50494">
    <property type="entry name" value="Trypsin-like serine proteases"/>
    <property type="match status" value="1"/>
</dbReference>
<keyword evidence="3" id="KW-0378">Hydrolase</keyword>
<dbReference type="RefSeq" id="WP_086781325.1">
    <property type="nucleotide sequence ID" value="NZ_JAGIOO010000001.1"/>
</dbReference>
<feature type="region of interest" description="Disordered" evidence="6">
    <location>
        <begin position="559"/>
        <end position="586"/>
    </location>
</feature>
<feature type="signal peptide" evidence="8">
    <location>
        <begin position="1"/>
        <end position="23"/>
    </location>
</feature>
<evidence type="ECO:0000313" key="10">
    <source>
        <dbReference type="EMBL" id="MBP2475734.1"/>
    </source>
</evidence>